<organism evidence="2 3">
    <name type="scientific">Platanthera zijinensis</name>
    <dbReference type="NCBI Taxonomy" id="2320716"/>
    <lineage>
        <taxon>Eukaryota</taxon>
        <taxon>Viridiplantae</taxon>
        <taxon>Streptophyta</taxon>
        <taxon>Embryophyta</taxon>
        <taxon>Tracheophyta</taxon>
        <taxon>Spermatophyta</taxon>
        <taxon>Magnoliopsida</taxon>
        <taxon>Liliopsida</taxon>
        <taxon>Asparagales</taxon>
        <taxon>Orchidaceae</taxon>
        <taxon>Orchidoideae</taxon>
        <taxon>Orchideae</taxon>
        <taxon>Orchidinae</taxon>
        <taxon>Platanthera</taxon>
    </lineage>
</organism>
<proteinExistence type="predicted"/>
<name>A0AAP0BBY4_9ASPA</name>
<dbReference type="Proteomes" id="UP001418222">
    <property type="component" value="Unassembled WGS sequence"/>
</dbReference>
<sequence length="86" mass="9797">MGNKPGKEEPGKSEPPGKGDEILVKVMPPVDRTYIRWLTRDLQRLHGYTPKNPRAIEPPENVVHLMRLNGDLDLDMNDPDLAPLFR</sequence>
<evidence type="ECO:0000313" key="2">
    <source>
        <dbReference type="EMBL" id="KAK8935023.1"/>
    </source>
</evidence>
<comment type="caution">
    <text evidence="2">The sequence shown here is derived from an EMBL/GenBank/DDBJ whole genome shotgun (WGS) entry which is preliminary data.</text>
</comment>
<evidence type="ECO:0000313" key="3">
    <source>
        <dbReference type="Proteomes" id="UP001418222"/>
    </source>
</evidence>
<reference evidence="2 3" key="1">
    <citation type="journal article" date="2022" name="Nat. Plants">
        <title>Genomes of leafy and leafless Platanthera orchids illuminate the evolution of mycoheterotrophy.</title>
        <authorList>
            <person name="Li M.H."/>
            <person name="Liu K.W."/>
            <person name="Li Z."/>
            <person name="Lu H.C."/>
            <person name="Ye Q.L."/>
            <person name="Zhang D."/>
            <person name="Wang J.Y."/>
            <person name="Li Y.F."/>
            <person name="Zhong Z.M."/>
            <person name="Liu X."/>
            <person name="Yu X."/>
            <person name="Liu D.K."/>
            <person name="Tu X.D."/>
            <person name="Liu B."/>
            <person name="Hao Y."/>
            <person name="Liao X.Y."/>
            <person name="Jiang Y.T."/>
            <person name="Sun W.H."/>
            <person name="Chen J."/>
            <person name="Chen Y.Q."/>
            <person name="Ai Y."/>
            <person name="Zhai J.W."/>
            <person name="Wu S.S."/>
            <person name="Zhou Z."/>
            <person name="Hsiao Y.Y."/>
            <person name="Wu W.L."/>
            <person name="Chen Y.Y."/>
            <person name="Lin Y.F."/>
            <person name="Hsu J.L."/>
            <person name="Li C.Y."/>
            <person name="Wang Z.W."/>
            <person name="Zhao X."/>
            <person name="Zhong W.Y."/>
            <person name="Ma X.K."/>
            <person name="Ma L."/>
            <person name="Huang J."/>
            <person name="Chen G.Z."/>
            <person name="Huang M.Z."/>
            <person name="Huang L."/>
            <person name="Peng D.H."/>
            <person name="Luo Y.B."/>
            <person name="Zou S.Q."/>
            <person name="Chen S.P."/>
            <person name="Lan S."/>
            <person name="Tsai W.C."/>
            <person name="Van de Peer Y."/>
            <person name="Liu Z.J."/>
        </authorList>
    </citation>
    <scope>NUCLEOTIDE SEQUENCE [LARGE SCALE GENOMIC DNA]</scope>
    <source>
        <strain evidence="2">Lor287</strain>
    </source>
</reference>
<keyword evidence="3" id="KW-1185">Reference proteome</keyword>
<dbReference type="InterPro" id="IPR056895">
    <property type="entry name" value="AtTam9"/>
</dbReference>
<gene>
    <name evidence="2" type="ORF">KSP39_PZI014747</name>
</gene>
<protein>
    <submittedName>
        <fullName evidence="2">Uncharacterized protein</fullName>
    </submittedName>
</protein>
<dbReference type="EMBL" id="JBBWWQ010000012">
    <property type="protein sequence ID" value="KAK8935023.1"/>
    <property type="molecule type" value="Genomic_DNA"/>
</dbReference>
<accession>A0AAP0BBY4</accession>
<dbReference type="Pfam" id="PF25111">
    <property type="entry name" value="AtTam9"/>
    <property type="match status" value="1"/>
</dbReference>
<evidence type="ECO:0000256" key="1">
    <source>
        <dbReference type="SAM" id="MobiDB-lite"/>
    </source>
</evidence>
<feature type="region of interest" description="Disordered" evidence="1">
    <location>
        <begin position="1"/>
        <end position="22"/>
    </location>
</feature>
<dbReference type="AlphaFoldDB" id="A0AAP0BBY4"/>